<feature type="domain" description="Glycosyltransferase subfamily 4-like N-terminal" evidence="1">
    <location>
        <begin position="14"/>
        <end position="153"/>
    </location>
</feature>
<evidence type="ECO:0000259" key="1">
    <source>
        <dbReference type="Pfam" id="PF13439"/>
    </source>
</evidence>
<name>A0A7W6MAF8_9RHOB</name>
<proteinExistence type="predicted"/>
<dbReference type="Pfam" id="PF13439">
    <property type="entry name" value="Glyco_transf_4"/>
    <property type="match status" value="1"/>
</dbReference>
<dbReference type="Proteomes" id="UP000565745">
    <property type="component" value="Unassembled WGS sequence"/>
</dbReference>
<dbReference type="RefSeq" id="WP_025056484.1">
    <property type="nucleotide sequence ID" value="NZ_JACIFU010000004.1"/>
</dbReference>
<dbReference type="Gene3D" id="3.40.50.2000">
    <property type="entry name" value="Glycogen Phosphorylase B"/>
    <property type="match status" value="1"/>
</dbReference>
<organism evidence="2 3">
    <name type="scientific">Sulfitobacter noctilucicola</name>
    <dbReference type="NCBI Taxonomy" id="1342301"/>
    <lineage>
        <taxon>Bacteria</taxon>
        <taxon>Pseudomonadati</taxon>
        <taxon>Pseudomonadota</taxon>
        <taxon>Alphaproteobacteria</taxon>
        <taxon>Rhodobacterales</taxon>
        <taxon>Roseobacteraceae</taxon>
        <taxon>Sulfitobacter</taxon>
    </lineage>
</organism>
<keyword evidence="3" id="KW-1185">Reference proteome</keyword>
<evidence type="ECO:0000313" key="2">
    <source>
        <dbReference type="EMBL" id="MBB4175455.1"/>
    </source>
</evidence>
<accession>A0A7W6MAF8</accession>
<dbReference type="EMBL" id="JACIFU010000004">
    <property type="protein sequence ID" value="MBB4175455.1"/>
    <property type="molecule type" value="Genomic_DNA"/>
</dbReference>
<dbReference type="InterPro" id="IPR028098">
    <property type="entry name" value="Glyco_trans_4-like_N"/>
</dbReference>
<evidence type="ECO:0000313" key="3">
    <source>
        <dbReference type="Proteomes" id="UP000565745"/>
    </source>
</evidence>
<dbReference type="GO" id="GO:0016757">
    <property type="term" value="F:glycosyltransferase activity"/>
    <property type="evidence" value="ECO:0007669"/>
    <property type="project" value="UniProtKB-ARBA"/>
</dbReference>
<dbReference type="AlphaFoldDB" id="A0A7W6MAF8"/>
<gene>
    <name evidence="2" type="ORF">GGR93_003248</name>
</gene>
<dbReference type="OrthoDB" id="9179784at2"/>
<comment type="caution">
    <text evidence="2">The sequence shown here is derived from an EMBL/GenBank/DDBJ whole genome shotgun (WGS) entry which is preliminary data.</text>
</comment>
<dbReference type="SUPFAM" id="SSF53756">
    <property type="entry name" value="UDP-Glycosyltransferase/glycogen phosphorylase"/>
    <property type="match status" value="1"/>
</dbReference>
<sequence>MKALLCTHHFDTWSGSELVLLELAEALNNAGWDVEIFCPFQRDGFLDAVLGTRFYVYKSAEDVADLTGFELVYIQHSMHSRFLAVQPMSSIFGVDAPTFVYNHLSPHEPFESPMTASEAVLADLVCANSPETADRYKPLGAPFDHMIVMPNPAPMEFESARRPRYPGRLKRLLVVSNHVPPEVIEAITLLQDEGVVVERVGMQHESRRIIPSDLALTDAVLTIGKTVQYALRAGCPVYIYDHFGGGGWLTPAGFASAEATNFSGRDCAQTKTAQTLREELSELPPKALEAVENCPERFCLEYWVEKIAQTVASKEKKNAPAIPIQALELEKKTVDHIDFLFSEVRRFRTAYQRSSAKNKVLREQLEKFKKAKN</sequence>
<protein>
    <recommendedName>
        <fullName evidence="1">Glycosyltransferase subfamily 4-like N-terminal domain-containing protein</fullName>
    </recommendedName>
</protein>
<reference evidence="2 3" key="1">
    <citation type="submission" date="2020-08" db="EMBL/GenBank/DDBJ databases">
        <title>Genomic Encyclopedia of Type Strains, Phase IV (KMG-IV): sequencing the most valuable type-strain genomes for metagenomic binning, comparative biology and taxonomic classification.</title>
        <authorList>
            <person name="Goeker M."/>
        </authorList>
    </citation>
    <scope>NUCLEOTIDE SEQUENCE [LARGE SCALE GENOMIC DNA]</scope>
    <source>
        <strain evidence="2 3">DSM 101015</strain>
    </source>
</reference>